<name>A0AAV7RFD4_PLEWA</name>
<comment type="caution">
    <text evidence="1">The sequence shown here is derived from an EMBL/GenBank/DDBJ whole genome shotgun (WGS) entry which is preliminary data.</text>
</comment>
<dbReference type="EMBL" id="JANPWB010000009">
    <property type="protein sequence ID" value="KAJ1149623.1"/>
    <property type="molecule type" value="Genomic_DNA"/>
</dbReference>
<accession>A0AAV7RFD4</accession>
<dbReference type="Proteomes" id="UP001066276">
    <property type="component" value="Chromosome 5"/>
</dbReference>
<evidence type="ECO:0000313" key="2">
    <source>
        <dbReference type="Proteomes" id="UP001066276"/>
    </source>
</evidence>
<protein>
    <submittedName>
        <fullName evidence="1">Uncharacterized protein</fullName>
    </submittedName>
</protein>
<evidence type="ECO:0000313" key="1">
    <source>
        <dbReference type="EMBL" id="KAJ1149623.1"/>
    </source>
</evidence>
<keyword evidence="2" id="KW-1185">Reference proteome</keyword>
<organism evidence="1 2">
    <name type="scientific">Pleurodeles waltl</name>
    <name type="common">Iberian ribbed newt</name>
    <dbReference type="NCBI Taxonomy" id="8319"/>
    <lineage>
        <taxon>Eukaryota</taxon>
        <taxon>Metazoa</taxon>
        <taxon>Chordata</taxon>
        <taxon>Craniata</taxon>
        <taxon>Vertebrata</taxon>
        <taxon>Euteleostomi</taxon>
        <taxon>Amphibia</taxon>
        <taxon>Batrachia</taxon>
        <taxon>Caudata</taxon>
        <taxon>Salamandroidea</taxon>
        <taxon>Salamandridae</taxon>
        <taxon>Pleurodelinae</taxon>
        <taxon>Pleurodeles</taxon>
    </lineage>
</organism>
<sequence length="89" mass="10308">MSLITSSLDHIRVRLWKREAAPALSHSHQWATERLRQPCRKTLEAARGVGEGFRMNEVMDVWCLHLSYDERVSAAELEEIMFRIKGNGK</sequence>
<proteinExistence type="predicted"/>
<dbReference type="AlphaFoldDB" id="A0AAV7RFD4"/>
<reference evidence="1" key="1">
    <citation type="journal article" date="2022" name="bioRxiv">
        <title>Sequencing and chromosome-scale assembly of the giantPleurodeles waltlgenome.</title>
        <authorList>
            <person name="Brown T."/>
            <person name="Elewa A."/>
            <person name="Iarovenko S."/>
            <person name="Subramanian E."/>
            <person name="Araus A.J."/>
            <person name="Petzold A."/>
            <person name="Susuki M."/>
            <person name="Suzuki K.-i.T."/>
            <person name="Hayashi T."/>
            <person name="Toyoda A."/>
            <person name="Oliveira C."/>
            <person name="Osipova E."/>
            <person name="Leigh N.D."/>
            <person name="Simon A."/>
            <person name="Yun M.H."/>
        </authorList>
    </citation>
    <scope>NUCLEOTIDE SEQUENCE</scope>
    <source>
        <strain evidence="1">20211129_DDA</strain>
        <tissue evidence="1">Liver</tissue>
    </source>
</reference>
<gene>
    <name evidence="1" type="ORF">NDU88_002430</name>
</gene>